<protein>
    <recommendedName>
        <fullName evidence="4">Lipoprotein</fullName>
    </recommendedName>
</protein>
<organism evidence="2 3">
    <name type="scientific">Candidatus Borreliella tachyglossi</name>
    <dbReference type="NCBI Taxonomy" id="1964448"/>
    <lineage>
        <taxon>Bacteria</taxon>
        <taxon>Pseudomonadati</taxon>
        <taxon>Spirochaetota</taxon>
        <taxon>Spirochaetia</taxon>
        <taxon>Spirochaetales</taxon>
        <taxon>Borreliaceae</taxon>
        <taxon>Borreliella</taxon>
    </lineage>
</organism>
<accession>A0A2S1LYE1</accession>
<gene>
    <name evidence="2" type="ORF">CR532_04820</name>
</gene>
<keyword evidence="2" id="KW-0614">Plasmid</keyword>
<keyword evidence="3" id="KW-1185">Reference proteome</keyword>
<dbReference type="PROSITE" id="PS51257">
    <property type="entry name" value="PROKAR_LIPOPROTEIN"/>
    <property type="match status" value="1"/>
</dbReference>
<dbReference type="EMBL" id="CP025786">
    <property type="protein sequence ID" value="AWG43323.1"/>
    <property type="molecule type" value="Genomic_DNA"/>
</dbReference>
<geneLocation type="plasmid" evidence="2 3">
    <name>pl78</name>
</geneLocation>
<dbReference type="AlphaFoldDB" id="A0A2S1LYE1"/>
<evidence type="ECO:0000313" key="2">
    <source>
        <dbReference type="EMBL" id="AWG43323.1"/>
    </source>
</evidence>
<evidence type="ECO:0000313" key="3">
    <source>
        <dbReference type="Proteomes" id="UP000244655"/>
    </source>
</evidence>
<sequence length="322" mass="38129">MHINLTKILISLLIILIVACKPTTITNELDYELDDLARQRELASKENKQREEQAQKQKEQQEELASKENKQIEEQAQKSKEQKEKQEMRDKELREELARRHREQQEEQEKREKIQQREKEILDSKLKNHKTYPLYSNITIFMGNLLKDTQKKIKIVAGKLNSITIFANRHEMRKRGIGHIDYLIKSNAFEELFNLGGITYTLNFTDRYNNTFMLTANPQAQGFQMLYSSIKSGDKRLTVISDKNYYAFRVIPKTDDLAIDLDEVYHQEDLLNFNRFEVKGSNIELSNTNFDNRDYYFSISYDIIALLEKLFNFQVLKKFIGH</sequence>
<proteinExistence type="predicted"/>
<dbReference type="Proteomes" id="UP000244655">
    <property type="component" value="Plasmid pl78"/>
</dbReference>
<evidence type="ECO:0008006" key="4">
    <source>
        <dbReference type="Google" id="ProtNLM"/>
    </source>
</evidence>
<reference evidence="2 3" key="1">
    <citation type="submission" date="2018-01" db="EMBL/GenBank/DDBJ databases">
        <title>Genome sequence of Borrelia tachyglossi.</title>
        <authorList>
            <person name="Gofton A.W."/>
        </authorList>
    </citation>
    <scope>NUCLEOTIDE SEQUENCE [LARGE SCALE GENOMIC DNA]</scope>
    <source>
        <strain evidence="2 3">Bc-F10-1268</strain>
        <plasmid evidence="2 3">pl78</plasmid>
    </source>
</reference>
<dbReference type="RefSeq" id="WP_108729717.1">
    <property type="nucleotide sequence ID" value="NZ_CP025786.1"/>
</dbReference>
<name>A0A2S1LYE1_9SPIR</name>
<evidence type="ECO:0000256" key="1">
    <source>
        <dbReference type="SAM" id="MobiDB-lite"/>
    </source>
</evidence>
<feature type="region of interest" description="Disordered" evidence="1">
    <location>
        <begin position="43"/>
        <end position="115"/>
    </location>
</feature>